<name>T1EMW1_HELRO</name>
<accession>T1EMW1</accession>
<organism evidence="2 3">
    <name type="scientific">Helobdella robusta</name>
    <name type="common">Californian leech</name>
    <dbReference type="NCBI Taxonomy" id="6412"/>
    <lineage>
        <taxon>Eukaryota</taxon>
        <taxon>Metazoa</taxon>
        <taxon>Spiralia</taxon>
        <taxon>Lophotrochozoa</taxon>
        <taxon>Annelida</taxon>
        <taxon>Clitellata</taxon>
        <taxon>Hirudinea</taxon>
        <taxon>Rhynchobdellida</taxon>
        <taxon>Glossiphoniidae</taxon>
        <taxon>Helobdella</taxon>
    </lineage>
</organism>
<dbReference type="CTD" id="20197911"/>
<keyword evidence="3" id="KW-1185">Reference proteome</keyword>
<dbReference type="Proteomes" id="UP000015101">
    <property type="component" value="Unassembled WGS sequence"/>
</dbReference>
<dbReference type="EMBL" id="KB095811">
    <property type="protein sequence ID" value="ESO12091.1"/>
    <property type="molecule type" value="Genomic_DNA"/>
</dbReference>
<gene>
    <name evidence="2" type="primary">20197911</name>
    <name evidence="1" type="ORF">HELRODRAFT_158513</name>
</gene>
<evidence type="ECO:0000313" key="2">
    <source>
        <dbReference type="EnsemblMetazoa" id="HelroP158513"/>
    </source>
</evidence>
<reference evidence="2" key="3">
    <citation type="submission" date="2015-06" db="UniProtKB">
        <authorList>
            <consortium name="EnsemblMetazoa"/>
        </authorList>
    </citation>
    <scope>IDENTIFICATION</scope>
</reference>
<proteinExistence type="predicted"/>
<dbReference type="KEGG" id="hro:HELRODRAFT_158513"/>
<dbReference type="AlphaFoldDB" id="T1EMW1"/>
<sequence length="124" mass="14003">MIMLSIFGKSLNYLICVKRIDKPDHVHDGTWDLEASSTEFPASACSVDPCGLFSNHGVVQVNFPLVFKLPVERGRKLLDCKLTHRISNSDISFCQFVRNLGVIFEKNMSIHNSFIDQTNDNDLT</sequence>
<dbReference type="EnsemblMetazoa" id="HelroT158513">
    <property type="protein sequence ID" value="HelroP158513"/>
    <property type="gene ID" value="HelroG158513"/>
</dbReference>
<protein>
    <submittedName>
        <fullName evidence="1 2">Uncharacterized protein</fullName>
    </submittedName>
</protein>
<reference evidence="3" key="1">
    <citation type="submission" date="2012-12" db="EMBL/GenBank/DDBJ databases">
        <authorList>
            <person name="Hellsten U."/>
            <person name="Grimwood J."/>
            <person name="Chapman J.A."/>
            <person name="Shapiro H."/>
            <person name="Aerts A."/>
            <person name="Otillar R.P."/>
            <person name="Terry A.Y."/>
            <person name="Boore J.L."/>
            <person name="Simakov O."/>
            <person name="Marletaz F."/>
            <person name="Cho S.-J."/>
            <person name="Edsinger-Gonzales E."/>
            <person name="Havlak P."/>
            <person name="Kuo D.-H."/>
            <person name="Larsson T."/>
            <person name="Lv J."/>
            <person name="Arendt D."/>
            <person name="Savage R."/>
            <person name="Osoegawa K."/>
            <person name="de Jong P."/>
            <person name="Lindberg D.R."/>
            <person name="Seaver E.C."/>
            <person name="Weisblat D.A."/>
            <person name="Putnam N.H."/>
            <person name="Grigoriev I.V."/>
            <person name="Rokhsar D.S."/>
        </authorList>
    </citation>
    <scope>NUCLEOTIDE SEQUENCE</scope>
</reference>
<dbReference type="EMBL" id="AMQM01000059">
    <property type="status" value="NOT_ANNOTATED_CDS"/>
    <property type="molecule type" value="Genomic_DNA"/>
</dbReference>
<dbReference type="RefSeq" id="XP_009008811.1">
    <property type="nucleotide sequence ID" value="XM_009010563.1"/>
</dbReference>
<dbReference type="HOGENOM" id="CLU_2006334_0_0_1"/>
<reference evidence="1 3" key="2">
    <citation type="journal article" date="2013" name="Nature">
        <title>Insights into bilaterian evolution from three spiralian genomes.</title>
        <authorList>
            <person name="Simakov O."/>
            <person name="Marletaz F."/>
            <person name="Cho S.J."/>
            <person name="Edsinger-Gonzales E."/>
            <person name="Havlak P."/>
            <person name="Hellsten U."/>
            <person name="Kuo D.H."/>
            <person name="Larsson T."/>
            <person name="Lv J."/>
            <person name="Arendt D."/>
            <person name="Savage R."/>
            <person name="Osoegawa K."/>
            <person name="de Jong P."/>
            <person name="Grimwood J."/>
            <person name="Chapman J.A."/>
            <person name="Shapiro H."/>
            <person name="Aerts A."/>
            <person name="Otillar R.P."/>
            <person name="Terry A.Y."/>
            <person name="Boore J.L."/>
            <person name="Grigoriev I.V."/>
            <person name="Lindberg D.R."/>
            <person name="Seaver E.C."/>
            <person name="Weisblat D.A."/>
            <person name="Putnam N.H."/>
            <person name="Rokhsar D.S."/>
        </authorList>
    </citation>
    <scope>NUCLEOTIDE SEQUENCE</scope>
</reference>
<dbReference type="InParanoid" id="T1EMW1"/>
<evidence type="ECO:0000313" key="1">
    <source>
        <dbReference type="EMBL" id="ESO12091.1"/>
    </source>
</evidence>
<evidence type="ECO:0000313" key="3">
    <source>
        <dbReference type="Proteomes" id="UP000015101"/>
    </source>
</evidence>
<dbReference type="GeneID" id="20197911"/>